<dbReference type="Pfam" id="PF00007">
    <property type="entry name" value="Cys_knot"/>
    <property type="match status" value="1"/>
</dbReference>
<evidence type="ECO:0000256" key="1">
    <source>
        <dbReference type="ARBA" id="ARBA00003920"/>
    </source>
</evidence>
<dbReference type="SUPFAM" id="SSF57501">
    <property type="entry name" value="Cystine-knot cytokines"/>
    <property type="match status" value="1"/>
</dbReference>
<evidence type="ECO:0000256" key="7">
    <source>
        <dbReference type="ARBA" id="ARBA00023157"/>
    </source>
</evidence>
<keyword evidence="6 9" id="KW-0372">Hormone</keyword>
<proteinExistence type="inferred from homology"/>
<dbReference type="EMBL" id="JAHUTJ010070893">
    <property type="protein sequence ID" value="MED6292246.1"/>
    <property type="molecule type" value="Genomic_DNA"/>
</dbReference>
<evidence type="ECO:0000313" key="12">
    <source>
        <dbReference type="Proteomes" id="UP001352852"/>
    </source>
</evidence>
<comment type="subunit">
    <text evidence="4">Heterodimer of an alpha and a beta chain.</text>
</comment>
<dbReference type="InterPro" id="IPR029034">
    <property type="entry name" value="Cystine-knot_cytokine"/>
</dbReference>
<dbReference type="Gene3D" id="2.10.90.10">
    <property type="entry name" value="Cystine-knot cytokines"/>
    <property type="match status" value="1"/>
</dbReference>
<comment type="subcellular location">
    <subcellularLocation>
        <location evidence="2 9">Secreted</location>
    </subcellularLocation>
</comment>
<dbReference type="Proteomes" id="UP001352852">
    <property type="component" value="Unassembled WGS sequence"/>
</dbReference>
<dbReference type="InterPro" id="IPR006208">
    <property type="entry name" value="Glyco_hormone_CN"/>
</dbReference>
<keyword evidence="5" id="KW-0964">Secreted</keyword>
<evidence type="ECO:0000256" key="5">
    <source>
        <dbReference type="ARBA" id="ARBA00022525"/>
    </source>
</evidence>
<comment type="function">
    <text evidence="1">Involved in gametogenesis and steroidogenesis.</text>
</comment>
<dbReference type="SMART" id="SM00068">
    <property type="entry name" value="GHB"/>
    <property type="match status" value="1"/>
</dbReference>
<evidence type="ECO:0000256" key="9">
    <source>
        <dbReference type="RuleBase" id="RU004069"/>
    </source>
</evidence>
<sequence>QQIYSRRLHYTWRRMQLVVMAAVLALAEVGCFGCHLKNISIPVERCGQEVCIHTTICEGLCYNEDVVFESPEEVPEHRICNGDWSYEVKHTEGCSESITYPVATSCSCSKCNTKDTYCGRLYAHIPSC</sequence>
<protein>
    <recommendedName>
        <fullName evidence="10">Glycoprotein hormone subunit beta domain-containing protein</fullName>
    </recommendedName>
</protein>
<organism evidence="11 12">
    <name type="scientific">Characodon lateralis</name>
    <dbReference type="NCBI Taxonomy" id="208331"/>
    <lineage>
        <taxon>Eukaryota</taxon>
        <taxon>Metazoa</taxon>
        <taxon>Chordata</taxon>
        <taxon>Craniata</taxon>
        <taxon>Vertebrata</taxon>
        <taxon>Euteleostomi</taxon>
        <taxon>Actinopterygii</taxon>
        <taxon>Neopterygii</taxon>
        <taxon>Teleostei</taxon>
        <taxon>Neoteleostei</taxon>
        <taxon>Acanthomorphata</taxon>
        <taxon>Ovalentaria</taxon>
        <taxon>Atherinomorphae</taxon>
        <taxon>Cyprinodontiformes</taxon>
        <taxon>Goodeidae</taxon>
        <taxon>Characodon</taxon>
    </lineage>
</organism>
<comment type="caution">
    <text evidence="11">The sequence shown here is derived from an EMBL/GenBank/DDBJ whole genome shotgun (WGS) entry which is preliminary data.</text>
</comment>
<accession>A0ABU7EZN0</accession>
<feature type="non-terminal residue" evidence="11">
    <location>
        <position position="1"/>
    </location>
</feature>
<feature type="domain" description="Glycoprotein hormone subunit beta" evidence="10">
    <location>
        <begin position="32"/>
        <end position="128"/>
    </location>
</feature>
<evidence type="ECO:0000256" key="3">
    <source>
        <dbReference type="ARBA" id="ARBA00006552"/>
    </source>
</evidence>
<comment type="similarity">
    <text evidence="3 9">Belongs to the glycoprotein hormones subunit beta family.</text>
</comment>
<keyword evidence="12" id="KW-1185">Reference proteome</keyword>
<evidence type="ECO:0000256" key="4">
    <source>
        <dbReference type="ARBA" id="ARBA00011870"/>
    </source>
</evidence>
<dbReference type="PROSITE" id="PS00689">
    <property type="entry name" value="GLYCO_HORMONE_BETA_2"/>
    <property type="match status" value="1"/>
</dbReference>
<keyword evidence="7" id="KW-1015">Disulfide bond</keyword>
<dbReference type="PANTHER" id="PTHR11515">
    <property type="entry name" value="GLYCOPROTEIN HORMONE BETA CHAIN"/>
    <property type="match status" value="1"/>
</dbReference>
<evidence type="ECO:0000256" key="8">
    <source>
        <dbReference type="ARBA" id="ARBA00023180"/>
    </source>
</evidence>
<evidence type="ECO:0000259" key="10">
    <source>
        <dbReference type="Pfam" id="PF00007"/>
    </source>
</evidence>
<keyword evidence="8" id="KW-0325">Glycoprotein</keyword>
<evidence type="ECO:0000313" key="11">
    <source>
        <dbReference type="EMBL" id="MED6292246.1"/>
    </source>
</evidence>
<dbReference type="InterPro" id="IPR018245">
    <property type="entry name" value="Gonadotropin_bsu_CS"/>
</dbReference>
<evidence type="ECO:0000256" key="2">
    <source>
        <dbReference type="ARBA" id="ARBA00004613"/>
    </source>
</evidence>
<dbReference type="PANTHER" id="PTHR11515:SF11">
    <property type="entry name" value="LUTROPIN SUBUNIT BETA"/>
    <property type="match status" value="1"/>
</dbReference>
<reference evidence="11 12" key="1">
    <citation type="submission" date="2021-06" db="EMBL/GenBank/DDBJ databases">
        <authorList>
            <person name="Palmer J.M."/>
        </authorList>
    </citation>
    <scope>NUCLEOTIDE SEQUENCE [LARGE SCALE GENOMIC DNA]</scope>
    <source>
        <strain evidence="11 12">CL_MEX2019</strain>
        <tissue evidence="11">Muscle</tissue>
    </source>
</reference>
<gene>
    <name evidence="11" type="ORF">CHARACLAT_031806</name>
</gene>
<name>A0ABU7EZN0_9TELE</name>
<dbReference type="CDD" id="cd00069">
    <property type="entry name" value="GHB_like"/>
    <property type="match status" value="1"/>
</dbReference>
<evidence type="ECO:0000256" key="6">
    <source>
        <dbReference type="ARBA" id="ARBA00022702"/>
    </source>
</evidence>
<dbReference type="InterPro" id="IPR001545">
    <property type="entry name" value="Gonadotropin_bsu"/>
</dbReference>